<reference evidence="18 19" key="2">
    <citation type="submission" date="2008-11" db="EMBL/GenBank/DDBJ databases">
        <authorList>
            <person name="Fulton L."/>
            <person name="Clifton S."/>
            <person name="Fulton B."/>
            <person name="Xu J."/>
            <person name="Minx P."/>
            <person name="Pepin K.H."/>
            <person name="Johnson M."/>
            <person name="Bhonagiri V."/>
            <person name="Nash W.E."/>
            <person name="Mardis E.R."/>
            <person name="Wilson R.K."/>
        </authorList>
    </citation>
    <scope>NUCLEOTIDE SEQUENCE [LARGE SCALE GENOMIC DNA]</scope>
    <source>
        <strain evidence="18 19">ATCC 43243</strain>
    </source>
</reference>
<dbReference type="InterPro" id="IPR005839">
    <property type="entry name" value="Methylthiotransferase"/>
</dbReference>
<evidence type="ECO:0000256" key="11">
    <source>
        <dbReference type="ARBA" id="ARBA00023014"/>
    </source>
</evidence>
<keyword evidence="19" id="KW-1185">Reference proteome</keyword>
<evidence type="ECO:0000256" key="2">
    <source>
        <dbReference type="ARBA" id="ARBA00002399"/>
    </source>
</evidence>
<comment type="caution">
    <text evidence="18">The sequence shown here is derived from an EMBL/GenBank/DDBJ whole genome shotgun (WGS) entry which is preliminary data.</text>
</comment>
<reference evidence="18 19" key="1">
    <citation type="submission" date="2008-11" db="EMBL/GenBank/DDBJ databases">
        <title>Draft genome sequence of Bacteroides pectinophilus (ATCC 43243).</title>
        <authorList>
            <person name="Sudarsanam P."/>
            <person name="Ley R."/>
            <person name="Guruge J."/>
            <person name="Turnbaugh P.J."/>
            <person name="Mahowald M."/>
            <person name="Liep D."/>
            <person name="Gordon J."/>
        </authorList>
    </citation>
    <scope>NUCLEOTIDE SEQUENCE [LARGE SCALE GENOMIC DNA]</scope>
    <source>
        <strain evidence="18 19">ATCC 43243</strain>
    </source>
</reference>
<feature type="domain" description="Radical SAM core" evidence="17">
    <location>
        <begin position="140"/>
        <end position="384"/>
    </location>
</feature>
<dbReference type="PANTHER" id="PTHR11918">
    <property type="entry name" value="RADICAL SAM PROTEINS"/>
    <property type="match status" value="1"/>
</dbReference>
<evidence type="ECO:0000256" key="1">
    <source>
        <dbReference type="ARBA" id="ARBA00001966"/>
    </source>
</evidence>
<dbReference type="EMBL" id="ABVQ01000035">
    <property type="protein sequence ID" value="EEC57705.1"/>
    <property type="molecule type" value="Genomic_DNA"/>
</dbReference>
<dbReference type="FunFam" id="3.40.50.12160:FF:000004">
    <property type="entry name" value="Threonylcarbamoyladenosine tRNA methylthiotransferase MtaB"/>
    <property type="match status" value="1"/>
</dbReference>
<dbReference type="InterPro" id="IPR006467">
    <property type="entry name" value="MiaB-like_bact"/>
</dbReference>
<evidence type="ECO:0000256" key="5">
    <source>
        <dbReference type="ARBA" id="ARBA00022490"/>
    </source>
</evidence>
<dbReference type="SFLD" id="SFLDF00295">
    <property type="entry name" value="threonylcarbamoyladenosine_tRN"/>
    <property type="match status" value="1"/>
</dbReference>
<dbReference type="InterPro" id="IPR013848">
    <property type="entry name" value="Methylthiotransferase_N"/>
</dbReference>
<dbReference type="InterPro" id="IPR020612">
    <property type="entry name" value="Methylthiotransferase_CS"/>
</dbReference>
<dbReference type="InterPro" id="IPR023404">
    <property type="entry name" value="rSAM_horseshoe"/>
</dbReference>
<evidence type="ECO:0000256" key="8">
    <source>
        <dbReference type="ARBA" id="ARBA00022694"/>
    </source>
</evidence>
<comment type="cofactor">
    <cofactor evidence="1">
        <name>[4Fe-4S] cluster</name>
        <dbReference type="ChEBI" id="CHEBI:49883"/>
    </cofactor>
</comment>
<dbReference type="InterPro" id="IPR007197">
    <property type="entry name" value="rSAM"/>
</dbReference>
<keyword evidence="7" id="KW-0949">S-adenosyl-L-methionine</keyword>
<keyword evidence="8" id="KW-0819">tRNA processing</keyword>
<evidence type="ECO:0000256" key="10">
    <source>
        <dbReference type="ARBA" id="ARBA00023004"/>
    </source>
</evidence>
<dbReference type="SMART" id="SM00729">
    <property type="entry name" value="Elp3"/>
    <property type="match status" value="1"/>
</dbReference>
<evidence type="ECO:0000256" key="4">
    <source>
        <dbReference type="ARBA" id="ARBA00022485"/>
    </source>
</evidence>
<dbReference type="GO" id="GO:0051539">
    <property type="term" value="F:4 iron, 4 sulfur cluster binding"/>
    <property type="evidence" value="ECO:0007669"/>
    <property type="project" value="UniProtKB-KW"/>
</dbReference>
<dbReference type="Pfam" id="PF04055">
    <property type="entry name" value="Radical_SAM"/>
    <property type="match status" value="1"/>
</dbReference>
<dbReference type="Gene3D" id="3.40.50.12160">
    <property type="entry name" value="Methylthiotransferase, N-terminal domain"/>
    <property type="match status" value="1"/>
</dbReference>
<dbReference type="FunFam" id="3.80.30.20:FF:000001">
    <property type="entry name" value="tRNA-2-methylthio-N(6)-dimethylallyladenosine synthase 2"/>
    <property type="match status" value="1"/>
</dbReference>
<dbReference type="GO" id="GO:0046872">
    <property type="term" value="F:metal ion binding"/>
    <property type="evidence" value="ECO:0007669"/>
    <property type="project" value="UniProtKB-KW"/>
</dbReference>
<dbReference type="InterPro" id="IPR058240">
    <property type="entry name" value="rSAM_sf"/>
</dbReference>
<evidence type="ECO:0000259" key="17">
    <source>
        <dbReference type="PROSITE" id="PS51918"/>
    </source>
</evidence>
<dbReference type="EC" id="2.8.4.5" evidence="3"/>
<evidence type="ECO:0000256" key="7">
    <source>
        <dbReference type="ARBA" id="ARBA00022691"/>
    </source>
</evidence>
<comment type="catalytic activity">
    <reaction evidence="13">
        <text>N(6)-L-threonylcarbamoyladenosine(37) in tRNA + (sulfur carrier)-SH + AH2 + 2 S-adenosyl-L-methionine = 2-methylsulfanyl-N(6)-L-threonylcarbamoyladenosine(37) in tRNA + (sulfur carrier)-H + 5'-deoxyadenosine + L-methionine + A + S-adenosyl-L-homocysteine + 2 H(+)</text>
        <dbReference type="Rhea" id="RHEA:37075"/>
        <dbReference type="Rhea" id="RHEA-COMP:10163"/>
        <dbReference type="Rhea" id="RHEA-COMP:11092"/>
        <dbReference type="Rhea" id="RHEA-COMP:14737"/>
        <dbReference type="Rhea" id="RHEA-COMP:14739"/>
        <dbReference type="ChEBI" id="CHEBI:13193"/>
        <dbReference type="ChEBI" id="CHEBI:15378"/>
        <dbReference type="ChEBI" id="CHEBI:17319"/>
        <dbReference type="ChEBI" id="CHEBI:17499"/>
        <dbReference type="ChEBI" id="CHEBI:29917"/>
        <dbReference type="ChEBI" id="CHEBI:57844"/>
        <dbReference type="ChEBI" id="CHEBI:57856"/>
        <dbReference type="ChEBI" id="CHEBI:59789"/>
        <dbReference type="ChEBI" id="CHEBI:64428"/>
        <dbReference type="ChEBI" id="CHEBI:74418"/>
        <dbReference type="ChEBI" id="CHEBI:74420"/>
        <dbReference type="EC" id="2.8.4.5"/>
    </reaction>
</comment>
<evidence type="ECO:0000313" key="19">
    <source>
        <dbReference type="Proteomes" id="UP000003136"/>
    </source>
</evidence>
<evidence type="ECO:0000256" key="14">
    <source>
        <dbReference type="ARBA" id="ARBA00061574"/>
    </source>
</evidence>
<protein>
    <recommendedName>
        <fullName evidence="15">Threonylcarbamoyladenosine tRNA methylthiotransferase MtaB</fullName>
        <ecNumber evidence="3">2.8.4.5</ecNumber>
    </recommendedName>
    <alternativeName>
        <fullName evidence="12">tRNA-t(6)A37 methylthiotransferase</fullName>
    </alternativeName>
</protein>
<evidence type="ECO:0000259" key="16">
    <source>
        <dbReference type="PROSITE" id="PS51449"/>
    </source>
</evidence>
<dbReference type="NCBIfam" id="TIGR00089">
    <property type="entry name" value="MiaB/RimO family radical SAM methylthiotransferase"/>
    <property type="match status" value="1"/>
</dbReference>
<dbReference type="PROSITE" id="PS01278">
    <property type="entry name" value="MTTASE_RADICAL"/>
    <property type="match status" value="1"/>
</dbReference>
<dbReference type="InterPro" id="IPR034557">
    <property type="entry name" value="ThrcA_tRNA_MEthiotransferase"/>
</dbReference>
<dbReference type="SUPFAM" id="SSF102114">
    <property type="entry name" value="Radical SAM enzymes"/>
    <property type="match status" value="1"/>
</dbReference>
<dbReference type="SFLD" id="SFLDG01061">
    <property type="entry name" value="methylthiotransferase"/>
    <property type="match status" value="1"/>
</dbReference>
<evidence type="ECO:0000313" key="18">
    <source>
        <dbReference type="EMBL" id="EEC57705.1"/>
    </source>
</evidence>
<dbReference type="Gene3D" id="3.80.30.20">
    <property type="entry name" value="tm_1862 like domain"/>
    <property type="match status" value="1"/>
</dbReference>
<dbReference type="InterPro" id="IPR006638">
    <property type="entry name" value="Elp3/MiaA/NifB-like_rSAM"/>
</dbReference>
<proteinExistence type="inferred from homology"/>
<comment type="function">
    <text evidence="2">Catalyzes the methylthiolation of N6-threonylcarbamoyladenosine (t(6)A), leading to the formation of 2-methylthio-N6-threonylcarbamoyladenosine (ms(2)t(6)A) at position 37 in tRNAs that read codons beginning with adenine.</text>
</comment>
<gene>
    <name evidence="18" type="ORF">BACPEC_00689</name>
</gene>
<accession>B7APT3</accession>
<keyword evidence="5" id="KW-0963">Cytoplasm</keyword>
<evidence type="ECO:0000256" key="13">
    <source>
        <dbReference type="ARBA" id="ARBA00051661"/>
    </source>
</evidence>
<dbReference type="AlphaFoldDB" id="B7APT3"/>
<dbReference type="SFLD" id="SFLDS00029">
    <property type="entry name" value="Radical_SAM"/>
    <property type="match status" value="1"/>
</dbReference>
<name>B7APT3_9FIRM</name>
<dbReference type="SFLD" id="SFLDG01082">
    <property type="entry name" value="B12-binding_domain_containing"/>
    <property type="match status" value="1"/>
</dbReference>
<dbReference type="eggNOG" id="COG0621">
    <property type="taxonomic scope" value="Bacteria"/>
</dbReference>
<dbReference type="GO" id="GO:0035598">
    <property type="term" value="F:tRNA (N(6)-L-threonylcarbamoyladenosine(37)-C(2))-methylthiotransferase activity"/>
    <property type="evidence" value="ECO:0007669"/>
    <property type="project" value="UniProtKB-EC"/>
</dbReference>
<sequence length="460" mass="52060">MKAALHNLGCKVNSYETEAMEQMLIAAGYEIVPFCEDEKADVYVINTCSVTNIADRKSRQMLHKAKKQNPNAIVVAAGCYVQARGDELAADDMVDIVIGNNRKNRLVEIINDYIGNNSNNEAVVDIAKTHEYEELNIYDVCEHTRAYIKVQDGCNQFCSYCIIPYTRGRVRSRRPEDVTAEVRRLVEKGYKEFILAGIHLSSYGIDFEAPCDEAVDYRAANMPGSRLLELIEAVCSVEGVKRLRLGSFEPRILTEAFVKRMAELEPVCPHFHISLQSGCDATLKRMNRRYTADEYEESCKLLRKYFPNAAITTDVIVGFPQETDEEFAITKEYLERIHFYEMHVFKYSRRKGTAADRMDGQVPEPVKTARSAGLLELEKRMSREYRESALGSIQEVLFEEVAGTCDDCGTSVITGHTKTYINVHVKLPADMSLEYINKICNVKLEHLSDDGEWVNGTLCG</sequence>
<dbReference type="InterPro" id="IPR038135">
    <property type="entry name" value="Methylthiotransferase_N_sf"/>
</dbReference>
<feature type="domain" description="MTTase N-terminal" evidence="16">
    <location>
        <begin position="1"/>
        <end position="115"/>
    </location>
</feature>
<dbReference type="PROSITE" id="PS51449">
    <property type="entry name" value="MTTASE_N"/>
    <property type="match status" value="1"/>
</dbReference>
<dbReference type="PANTHER" id="PTHR11918:SF45">
    <property type="entry name" value="THREONYLCARBAMOYLADENOSINE TRNA METHYLTHIOTRANSFERASE"/>
    <property type="match status" value="1"/>
</dbReference>
<dbReference type="NCBIfam" id="TIGR01579">
    <property type="entry name" value="MiaB-like-C"/>
    <property type="match status" value="1"/>
</dbReference>
<dbReference type="Pfam" id="PF00919">
    <property type="entry name" value="UPF0004"/>
    <property type="match status" value="1"/>
</dbReference>
<dbReference type="HOGENOM" id="CLU_018697_1_0_9"/>
<evidence type="ECO:0000256" key="6">
    <source>
        <dbReference type="ARBA" id="ARBA00022679"/>
    </source>
</evidence>
<dbReference type="PROSITE" id="PS51918">
    <property type="entry name" value="RADICAL_SAM"/>
    <property type="match status" value="1"/>
</dbReference>
<evidence type="ECO:0000256" key="15">
    <source>
        <dbReference type="ARBA" id="ARBA00069898"/>
    </source>
</evidence>
<evidence type="ECO:0000256" key="3">
    <source>
        <dbReference type="ARBA" id="ARBA00013273"/>
    </source>
</evidence>
<evidence type="ECO:0000256" key="9">
    <source>
        <dbReference type="ARBA" id="ARBA00022723"/>
    </source>
</evidence>
<organism evidence="18 19">
    <name type="scientific">[Bacteroides] pectinophilus ATCC 43243</name>
    <dbReference type="NCBI Taxonomy" id="483218"/>
    <lineage>
        <taxon>Bacteria</taxon>
        <taxon>Bacillati</taxon>
        <taxon>Bacillota</taxon>
        <taxon>Clostridia</taxon>
        <taxon>Eubacteriales</taxon>
    </lineage>
</organism>
<evidence type="ECO:0000256" key="12">
    <source>
        <dbReference type="ARBA" id="ARBA00031213"/>
    </source>
</evidence>
<keyword evidence="10" id="KW-0408">Iron</keyword>
<keyword evidence="11" id="KW-0411">Iron-sulfur</keyword>
<keyword evidence="6" id="KW-0808">Transferase</keyword>
<dbReference type="CDD" id="cd01335">
    <property type="entry name" value="Radical_SAM"/>
    <property type="match status" value="1"/>
</dbReference>
<keyword evidence="9" id="KW-0479">Metal-binding</keyword>
<dbReference type="STRING" id="483218.BACPEC_00689"/>
<keyword evidence="4" id="KW-0004">4Fe-4S</keyword>
<dbReference type="Proteomes" id="UP000003136">
    <property type="component" value="Unassembled WGS sequence"/>
</dbReference>
<comment type="similarity">
    <text evidence="14">Belongs to the methylthiotransferase family. MtaB subfamily.</text>
</comment>